<comment type="caution">
    <text evidence="1">The sequence shown here is derived from an EMBL/GenBank/DDBJ whole genome shotgun (WGS) entry which is preliminary data.</text>
</comment>
<protein>
    <submittedName>
        <fullName evidence="1">Uncharacterized protein</fullName>
    </submittedName>
</protein>
<sequence>MWGSICPPAPAPQQGVGSAAAWPWLTPAQIVEVAECTWACRAEAVQGDLPKPQCLRKLWEGPAASVPTLALSTVQLCQHDCPLCVRVHLALNATGIQGLELYFLVLNSNRSVRLQVFRRPKKRANAGTLWQVQFDCFTAESGQWVFVWLKTLPDEVLILNQSLLVIHERSGPKFHYTWMPAARAIEVSVPEGPNITVRLCHQMALECQELSPRFHQQALVSRHHPAVLPYEFLLPCLCIEASYEHQGSVRKKKCPFQDHPEAYGPELWSSMQIDDHSTSNGAQMAMSLRGRCLLHPTAALCWKESATPEATCYDIPNSTATRSQQIYTLEEVDVHPRLCFKFSYTNSSHVECPRRIDPAWNVSLSVHFLQVHMHFHSRVPASFSAALCQQQPLGQCVLEPPVYTITHPEGQGSWDLDLILPWRISRSCVLVRISLSLCICPESKILQEENQASRSGVLMCASLANSFCVQTFLSEYWGLLAFGLVLLVGITLLILWGCHRFHRAIPSRGHSRPILLIYSPDSEEHKQLVCAFAALLRSALSCPVLLDLWELSHVGRLGILPWMYAQRELVSRQQGQVMVLWSAGSARAYGLWQGKARAGSRPAPEPHDLFGAAMACLQGERQGTSEAARQSDWVIAYFSKLCGRRDIPRALRYLPRYRLPQELPSLVRVLQGPSSSTPGWFRASAKALVRRLLKAEKRKGPRSQLHQPRKTATNRPAGSLFPLAHSKLFRPNCT</sequence>
<evidence type="ECO:0000313" key="2">
    <source>
        <dbReference type="Proteomes" id="UP000827872"/>
    </source>
</evidence>
<evidence type="ECO:0000313" key="1">
    <source>
        <dbReference type="EMBL" id="KAH7991710.1"/>
    </source>
</evidence>
<organism evidence="1 2">
    <name type="scientific">Sphaerodactylus townsendi</name>
    <dbReference type="NCBI Taxonomy" id="933632"/>
    <lineage>
        <taxon>Eukaryota</taxon>
        <taxon>Metazoa</taxon>
        <taxon>Chordata</taxon>
        <taxon>Craniata</taxon>
        <taxon>Vertebrata</taxon>
        <taxon>Euteleostomi</taxon>
        <taxon>Lepidosauria</taxon>
        <taxon>Squamata</taxon>
        <taxon>Bifurcata</taxon>
        <taxon>Gekkota</taxon>
        <taxon>Sphaerodactylidae</taxon>
        <taxon>Sphaerodactylus</taxon>
    </lineage>
</organism>
<dbReference type="Proteomes" id="UP000827872">
    <property type="component" value="Linkage Group LG03"/>
</dbReference>
<proteinExistence type="predicted"/>
<dbReference type="EMBL" id="CM037616">
    <property type="protein sequence ID" value="KAH7991710.1"/>
    <property type="molecule type" value="Genomic_DNA"/>
</dbReference>
<name>A0ACB8EGS8_9SAUR</name>
<reference evidence="1" key="1">
    <citation type="submission" date="2021-08" db="EMBL/GenBank/DDBJ databases">
        <title>The first chromosome-level gecko genome reveals the dynamic sex chromosomes of Neotropical dwarf geckos (Sphaerodactylidae: Sphaerodactylus).</title>
        <authorList>
            <person name="Pinto B.J."/>
            <person name="Keating S.E."/>
            <person name="Gamble T."/>
        </authorList>
    </citation>
    <scope>NUCLEOTIDE SEQUENCE</scope>
    <source>
        <strain evidence="1">TG3544</strain>
    </source>
</reference>
<keyword evidence="2" id="KW-1185">Reference proteome</keyword>
<accession>A0ACB8EGS8</accession>
<gene>
    <name evidence="1" type="ORF">K3G42_009342</name>
</gene>